<comment type="subcellular location">
    <subcellularLocation>
        <location evidence="1">Membrane</location>
        <topology evidence="1">Multi-pass membrane protein</topology>
    </subcellularLocation>
</comment>
<feature type="region of interest" description="Disordered" evidence="6">
    <location>
        <begin position="68"/>
        <end position="93"/>
    </location>
</feature>
<sequence>MPGVSSPSGQIRYLTDKISGIRDRAGSSNSLALAIVFFTNLVDNLLLTSVVPVIPALLLQQDRQEFDHTNSAPHSTNGTGNCQHEARNLSSTHEEQPPAVFSLTSVAVTENSRVGWLLSSKAVVQILANFMIGQLCYKVGYPLILLTGSLVIFLSSLGMSIIARRYQDDQSRSRAMGIAMSGGACGVLVGYPFGGFMYNFVGKTAAFLIIATSILIDAEVLQGNHYDNDGEIKSGVKTWLRDKLEAYCEAC</sequence>
<dbReference type="GO" id="GO:0005335">
    <property type="term" value="F:serotonin:sodium:chloride symporter activity"/>
    <property type="evidence" value="ECO:0007669"/>
    <property type="project" value="TreeGrafter"/>
</dbReference>
<feature type="transmembrane region" description="Helical" evidence="7">
    <location>
        <begin position="175"/>
        <end position="194"/>
    </location>
</feature>
<evidence type="ECO:0000313" key="9">
    <source>
        <dbReference type="Proteomes" id="UP000762676"/>
    </source>
</evidence>
<organism evidence="8 9">
    <name type="scientific">Elysia marginata</name>
    <dbReference type="NCBI Taxonomy" id="1093978"/>
    <lineage>
        <taxon>Eukaryota</taxon>
        <taxon>Metazoa</taxon>
        <taxon>Spiralia</taxon>
        <taxon>Lophotrochozoa</taxon>
        <taxon>Mollusca</taxon>
        <taxon>Gastropoda</taxon>
        <taxon>Heterobranchia</taxon>
        <taxon>Euthyneura</taxon>
        <taxon>Panpulmonata</taxon>
        <taxon>Sacoglossa</taxon>
        <taxon>Placobranchoidea</taxon>
        <taxon>Plakobranchidae</taxon>
        <taxon>Elysia</taxon>
    </lineage>
</organism>
<dbReference type="AlphaFoldDB" id="A0AAV4II79"/>
<feature type="transmembrane region" description="Helical" evidence="7">
    <location>
        <begin position="31"/>
        <end position="58"/>
    </location>
</feature>
<dbReference type="GO" id="GO:0015842">
    <property type="term" value="P:aminergic neurotransmitter loading into synaptic vesicle"/>
    <property type="evidence" value="ECO:0007669"/>
    <property type="project" value="TreeGrafter"/>
</dbReference>
<dbReference type="GO" id="GO:0030672">
    <property type="term" value="C:synaptic vesicle membrane"/>
    <property type="evidence" value="ECO:0007669"/>
    <property type="project" value="TreeGrafter"/>
</dbReference>
<name>A0AAV4II79_9GAST</name>
<evidence type="ECO:0000256" key="7">
    <source>
        <dbReference type="SAM" id="Phobius"/>
    </source>
</evidence>
<dbReference type="PANTHER" id="PTHR23506:SF4">
    <property type="entry name" value="PORTABELLA"/>
    <property type="match status" value="1"/>
</dbReference>
<evidence type="ECO:0000256" key="6">
    <source>
        <dbReference type="SAM" id="MobiDB-lite"/>
    </source>
</evidence>
<gene>
    <name evidence="8" type="ORF">ElyMa_006618800</name>
</gene>
<keyword evidence="4 7" id="KW-1133">Transmembrane helix</keyword>
<feature type="transmembrane region" description="Helical" evidence="7">
    <location>
        <begin position="139"/>
        <end position="163"/>
    </location>
</feature>
<feature type="compositionally biased region" description="Polar residues" evidence="6">
    <location>
        <begin position="69"/>
        <end position="82"/>
    </location>
</feature>
<comment type="caution">
    <text evidence="8">The sequence shown here is derived from an EMBL/GenBank/DDBJ whole genome shotgun (WGS) entry which is preliminary data.</text>
</comment>
<proteinExistence type="predicted"/>
<evidence type="ECO:0000256" key="4">
    <source>
        <dbReference type="ARBA" id="ARBA00022989"/>
    </source>
</evidence>
<dbReference type="SUPFAM" id="SSF103473">
    <property type="entry name" value="MFS general substrate transporter"/>
    <property type="match status" value="1"/>
</dbReference>
<keyword evidence="3 7" id="KW-0812">Transmembrane</keyword>
<dbReference type="InterPro" id="IPR050930">
    <property type="entry name" value="MFS_Vesicular_Transporter"/>
</dbReference>
<dbReference type="PANTHER" id="PTHR23506">
    <property type="entry name" value="GH10249P"/>
    <property type="match status" value="1"/>
</dbReference>
<reference evidence="8 9" key="1">
    <citation type="journal article" date="2021" name="Elife">
        <title>Chloroplast acquisition without the gene transfer in kleptoplastic sea slugs, Plakobranchus ocellatus.</title>
        <authorList>
            <person name="Maeda T."/>
            <person name="Takahashi S."/>
            <person name="Yoshida T."/>
            <person name="Shimamura S."/>
            <person name="Takaki Y."/>
            <person name="Nagai Y."/>
            <person name="Toyoda A."/>
            <person name="Suzuki Y."/>
            <person name="Arimoto A."/>
            <person name="Ishii H."/>
            <person name="Satoh N."/>
            <person name="Nishiyama T."/>
            <person name="Hasebe M."/>
            <person name="Maruyama T."/>
            <person name="Minagawa J."/>
            <person name="Obokata J."/>
            <person name="Shigenobu S."/>
        </authorList>
    </citation>
    <scope>NUCLEOTIDE SEQUENCE [LARGE SCALE GENOMIC DNA]</scope>
</reference>
<keyword evidence="9" id="KW-1185">Reference proteome</keyword>
<dbReference type="Proteomes" id="UP000762676">
    <property type="component" value="Unassembled WGS sequence"/>
</dbReference>
<evidence type="ECO:0000256" key="5">
    <source>
        <dbReference type="ARBA" id="ARBA00023136"/>
    </source>
</evidence>
<dbReference type="EMBL" id="BMAT01013288">
    <property type="protein sequence ID" value="GFS09343.1"/>
    <property type="molecule type" value="Genomic_DNA"/>
</dbReference>
<dbReference type="GO" id="GO:0043195">
    <property type="term" value="C:terminal bouton"/>
    <property type="evidence" value="ECO:0007669"/>
    <property type="project" value="TreeGrafter"/>
</dbReference>
<dbReference type="InterPro" id="IPR036259">
    <property type="entry name" value="MFS_trans_sf"/>
</dbReference>
<protein>
    <submittedName>
        <fullName evidence="8">Synaptic vesicular amine transporter</fullName>
    </submittedName>
</protein>
<evidence type="ECO:0000313" key="8">
    <source>
        <dbReference type="EMBL" id="GFS09343.1"/>
    </source>
</evidence>
<feature type="compositionally biased region" description="Basic and acidic residues" evidence="6">
    <location>
        <begin position="84"/>
        <end position="93"/>
    </location>
</feature>
<dbReference type="Gene3D" id="1.20.1250.20">
    <property type="entry name" value="MFS general substrate transporter like domains"/>
    <property type="match status" value="1"/>
</dbReference>
<keyword evidence="5 7" id="KW-0472">Membrane</keyword>
<evidence type="ECO:0000256" key="1">
    <source>
        <dbReference type="ARBA" id="ARBA00004141"/>
    </source>
</evidence>
<accession>A0AAV4II79</accession>
<evidence type="ECO:0000256" key="3">
    <source>
        <dbReference type="ARBA" id="ARBA00022692"/>
    </source>
</evidence>
<evidence type="ECO:0000256" key="2">
    <source>
        <dbReference type="ARBA" id="ARBA00022448"/>
    </source>
</evidence>
<keyword evidence="2" id="KW-0813">Transport</keyword>